<accession>A0A6L3VSF0</accession>
<dbReference type="Gene3D" id="1.10.287.130">
    <property type="match status" value="1"/>
</dbReference>
<dbReference type="NCBIfam" id="TIGR00229">
    <property type="entry name" value="sensory_box"/>
    <property type="match status" value="1"/>
</dbReference>
<dbReference type="SMART" id="SM00387">
    <property type="entry name" value="HATPase_c"/>
    <property type="match status" value="1"/>
</dbReference>
<dbReference type="EC" id="2.7.13.3" evidence="4"/>
<evidence type="ECO:0000256" key="11">
    <source>
        <dbReference type="ARBA" id="ARBA00023012"/>
    </source>
</evidence>
<keyword evidence="9" id="KW-0067">ATP-binding</keyword>
<dbReference type="PROSITE" id="PS50109">
    <property type="entry name" value="HIS_KIN"/>
    <property type="match status" value="1"/>
</dbReference>
<name>A0A6L3VSF0_9ACTN</name>
<dbReference type="SMART" id="SM00388">
    <property type="entry name" value="HisKA"/>
    <property type="match status" value="1"/>
</dbReference>
<dbReference type="Gene3D" id="3.30.450.20">
    <property type="entry name" value="PAS domain"/>
    <property type="match status" value="1"/>
</dbReference>
<dbReference type="Pfam" id="PF02518">
    <property type="entry name" value="HATPase_c"/>
    <property type="match status" value="1"/>
</dbReference>
<keyword evidence="10" id="KW-1133">Transmembrane helix</keyword>
<sequence length="645" mass="67732">MRSFQRSSTHVAALSGALPMLRRGRRRTLHSAAGTTSAHTTGDLMLGRTAHSPAAPAGGRIAAPTVAAMVMATITRSSPRARSIFGGLLSAVRGAGSAGLALSALRAREPLWGALALIPAGVRRLDARVSRVRDGGLGTVERVVRFSGGAGAVDGGAVACGLADLRWVPRADRLWLQRRFPFGPVDVEASAKGAALHSRGPGGLSDLGAAVRGEAADVIPGRLLPKNRWAGLYLPLRATGGRGAGYMLVGWSRSRSFAAAVWRVAGVLGGAVSAARALGVLWAKAWAAHEPRRDAIRLSTIVDDCDVAIVVVEQSGRVAVWNTAMARLTGTAAGHAVGRHVIDLFTLTRDDGAAADLKEMRCGTVRMRTRTGRSLWVQISVSHSAAPDGGGLFTAVLTDTSATRHLDSTRHLLLVSAHHELHSPLTVISGHAQLLSGAVTEQGTRESVEAIHDAVEMMQHVIRDLGTVVLDTAPSSGRPVTTSETIDVSRLLRRALQNIPSVAGRSSLSVLCKVAMRGDPVRLRQCLLLVLDNADKYAPRGTVSISVRAQGDHGVISIADEGPGLADAELQQALTPYYRSAKTRNLPGAGLGLHIAHTMMTAMRGGIELIHAPTGGLQVNLWLPLTNPRACRAVPVKVETCHSPC</sequence>
<evidence type="ECO:0000256" key="5">
    <source>
        <dbReference type="ARBA" id="ARBA00022679"/>
    </source>
</evidence>
<dbReference type="CDD" id="cd00130">
    <property type="entry name" value="PAS"/>
    <property type="match status" value="1"/>
</dbReference>
<dbReference type="EMBL" id="WBMR01000066">
    <property type="protein sequence ID" value="KAB2378964.1"/>
    <property type="molecule type" value="Genomic_DNA"/>
</dbReference>
<dbReference type="OrthoDB" id="9786919at2"/>
<evidence type="ECO:0000259" key="15">
    <source>
        <dbReference type="PROSITE" id="PS50109"/>
    </source>
</evidence>
<dbReference type="InterPro" id="IPR050351">
    <property type="entry name" value="BphY/WalK/GraS-like"/>
</dbReference>
<evidence type="ECO:0000256" key="4">
    <source>
        <dbReference type="ARBA" id="ARBA00012438"/>
    </source>
</evidence>
<evidence type="ECO:0000256" key="1">
    <source>
        <dbReference type="ARBA" id="ARBA00000085"/>
    </source>
</evidence>
<comment type="caution">
    <text evidence="17">The sequence shown here is derived from an EMBL/GenBank/DDBJ whole genome shotgun (WGS) entry which is preliminary data.</text>
</comment>
<evidence type="ECO:0000256" key="8">
    <source>
        <dbReference type="ARBA" id="ARBA00022777"/>
    </source>
</evidence>
<dbReference type="InterPro" id="IPR013767">
    <property type="entry name" value="PAS_fold"/>
</dbReference>
<dbReference type="InterPro" id="IPR036890">
    <property type="entry name" value="HATPase_C_sf"/>
</dbReference>
<evidence type="ECO:0000256" key="2">
    <source>
        <dbReference type="ARBA" id="ARBA00004141"/>
    </source>
</evidence>
<evidence type="ECO:0000313" key="18">
    <source>
        <dbReference type="Proteomes" id="UP000483004"/>
    </source>
</evidence>
<keyword evidence="5" id="KW-0808">Transferase</keyword>
<evidence type="ECO:0000256" key="9">
    <source>
        <dbReference type="ARBA" id="ARBA00022840"/>
    </source>
</evidence>
<keyword evidence="7" id="KW-0547">Nucleotide-binding</keyword>
<feature type="compositionally biased region" description="Low complexity" evidence="14">
    <location>
        <begin position="30"/>
        <end position="42"/>
    </location>
</feature>
<dbReference type="Gene3D" id="3.30.565.10">
    <property type="entry name" value="Histidine kinase-like ATPase, C-terminal domain"/>
    <property type="match status" value="1"/>
</dbReference>
<dbReference type="GO" id="GO:0006355">
    <property type="term" value="P:regulation of DNA-templated transcription"/>
    <property type="evidence" value="ECO:0007669"/>
    <property type="project" value="InterPro"/>
</dbReference>
<dbReference type="Pfam" id="PF00989">
    <property type="entry name" value="PAS"/>
    <property type="match status" value="1"/>
</dbReference>
<dbReference type="GO" id="GO:0000156">
    <property type="term" value="F:phosphorelay response regulator activity"/>
    <property type="evidence" value="ECO:0007669"/>
    <property type="project" value="TreeGrafter"/>
</dbReference>
<dbReference type="PANTHER" id="PTHR42878:SF7">
    <property type="entry name" value="SENSOR HISTIDINE KINASE GLRK"/>
    <property type="match status" value="1"/>
</dbReference>
<evidence type="ECO:0000256" key="13">
    <source>
        <dbReference type="ARBA" id="ARBA00039401"/>
    </source>
</evidence>
<dbReference type="PROSITE" id="PS50112">
    <property type="entry name" value="PAS"/>
    <property type="match status" value="1"/>
</dbReference>
<dbReference type="InterPro" id="IPR003594">
    <property type="entry name" value="HATPase_dom"/>
</dbReference>
<reference evidence="17 18" key="1">
    <citation type="submission" date="2019-09" db="EMBL/GenBank/DDBJ databases">
        <title>Actinomadura physcomitrii sp. nov., a novel actinomycete isolated from moss [Physcomitrium sphaericum (Ludw) Fuernr].</title>
        <authorList>
            <person name="Liu C."/>
            <person name="Zhuang X."/>
        </authorList>
    </citation>
    <scope>NUCLEOTIDE SEQUENCE [LARGE SCALE GENOMIC DNA]</scope>
    <source>
        <strain evidence="17 18">CYP1-1B</strain>
    </source>
</reference>
<dbReference type="GO" id="GO:0007234">
    <property type="term" value="P:osmosensory signaling via phosphorelay pathway"/>
    <property type="evidence" value="ECO:0007669"/>
    <property type="project" value="TreeGrafter"/>
</dbReference>
<evidence type="ECO:0000256" key="7">
    <source>
        <dbReference type="ARBA" id="ARBA00022741"/>
    </source>
</evidence>
<evidence type="ECO:0000256" key="14">
    <source>
        <dbReference type="SAM" id="MobiDB-lite"/>
    </source>
</evidence>
<dbReference type="GO" id="GO:0030295">
    <property type="term" value="F:protein kinase activator activity"/>
    <property type="evidence" value="ECO:0007669"/>
    <property type="project" value="TreeGrafter"/>
</dbReference>
<comment type="subcellular location">
    <subcellularLocation>
        <location evidence="3">Cell membrane</location>
    </subcellularLocation>
    <subcellularLocation>
        <location evidence="2">Membrane</location>
        <topology evidence="2">Multi-pass membrane protein</topology>
    </subcellularLocation>
</comment>
<dbReference type="SUPFAM" id="SSF55785">
    <property type="entry name" value="PYP-like sensor domain (PAS domain)"/>
    <property type="match status" value="1"/>
</dbReference>
<dbReference type="InterPro" id="IPR003661">
    <property type="entry name" value="HisK_dim/P_dom"/>
</dbReference>
<dbReference type="Proteomes" id="UP000483004">
    <property type="component" value="Unassembled WGS sequence"/>
</dbReference>
<organism evidence="17 18">
    <name type="scientific">Actinomadura montaniterrae</name>
    <dbReference type="NCBI Taxonomy" id="1803903"/>
    <lineage>
        <taxon>Bacteria</taxon>
        <taxon>Bacillati</taxon>
        <taxon>Actinomycetota</taxon>
        <taxon>Actinomycetes</taxon>
        <taxon>Streptosporangiales</taxon>
        <taxon>Thermomonosporaceae</taxon>
        <taxon>Actinomadura</taxon>
    </lineage>
</organism>
<protein>
    <recommendedName>
        <fullName evidence="13">Sensor-like histidine kinase SenX3</fullName>
        <ecNumber evidence="4">2.7.13.3</ecNumber>
    </recommendedName>
</protein>
<keyword evidence="8" id="KW-0418">Kinase</keyword>
<dbReference type="GO" id="GO:0005524">
    <property type="term" value="F:ATP binding"/>
    <property type="evidence" value="ECO:0007669"/>
    <property type="project" value="UniProtKB-KW"/>
</dbReference>
<dbReference type="GO" id="GO:0000155">
    <property type="term" value="F:phosphorelay sensor kinase activity"/>
    <property type="evidence" value="ECO:0007669"/>
    <property type="project" value="InterPro"/>
</dbReference>
<keyword evidence="18" id="KW-1185">Reference proteome</keyword>
<dbReference type="InterPro" id="IPR000014">
    <property type="entry name" value="PAS"/>
</dbReference>
<evidence type="ECO:0000313" key="17">
    <source>
        <dbReference type="EMBL" id="KAB2378964.1"/>
    </source>
</evidence>
<proteinExistence type="predicted"/>
<evidence type="ECO:0000256" key="3">
    <source>
        <dbReference type="ARBA" id="ARBA00004236"/>
    </source>
</evidence>
<dbReference type="InterPro" id="IPR035965">
    <property type="entry name" value="PAS-like_dom_sf"/>
</dbReference>
<dbReference type="PANTHER" id="PTHR42878">
    <property type="entry name" value="TWO-COMPONENT HISTIDINE KINASE"/>
    <property type="match status" value="1"/>
</dbReference>
<dbReference type="AlphaFoldDB" id="A0A6L3VSF0"/>
<comment type="catalytic activity">
    <reaction evidence="1">
        <text>ATP + protein L-histidine = ADP + protein N-phospho-L-histidine.</text>
        <dbReference type="EC" id="2.7.13.3"/>
    </reaction>
</comment>
<evidence type="ECO:0000256" key="6">
    <source>
        <dbReference type="ARBA" id="ARBA00022692"/>
    </source>
</evidence>
<keyword evidence="12" id="KW-0472">Membrane</keyword>
<dbReference type="SUPFAM" id="SSF55874">
    <property type="entry name" value="ATPase domain of HSP90 chaperone/DNA topoisomerase II/histidine kinase"/>
    <property type="match status" value="1"/>
</dbReference>
<feature type="domain" description="Histidine kinase" evidence="15">
    <location>
        <begin position="416"/>
        <end position="627"/>
    </location>
</feature>
<dbReference type="CDD" id="cd00082">
    <property type="entry name" value="HisKA"/>
    <property type="match status" value="1"/>
</dbReference>
<dbReference type="SUPFAM" id="SSF47384">
    <property type="entry name" value="Homodimeric domain of signal transducing histidine kinase"/>
    <property type="match status" value="1"/>
</dbReference>
<feature type="domain" description="PAS" evidence="16">
    <location>
        <begin position="294"/>
        <end position="345"/>
    </location>
</feature>
<dbReference type="InterPro" id="IPR036097">
    <property type="entry name" value="HisK_dim/P_sf"/>
</dbReference>
<dbReference type="CDD" id="cd00075">
    <property type="entry name" value="HATPase"/>
    <property type="match status" value="1"/>
</dbReference>
<evidence type="ECO:0000256" key="12">
    <source>
        <dbReference type="ARBA" id="ARBA00023136"/>
    </source>
</evidence>
<keyword evidence="11" id="KW-0902">Two-component regulatory system</keyword>
<gene>
    <name evidence="17" type="ORF">F9B16_22650</name>
</gene>
<keyword evidence="6" id="KW-0812">Transmembrane</keyword>
<dbReference type="Pfam" id="PF00512">
    <property type="entry name" value="HisKA"/>
    <property type="match status" value="1"/>
</dbReference>
<evidence type="ECO:0000256" key="10">
    <source>
        <dbReference type="ARBA" id="ARBA00022989"/>
    </source>
</evidence>
<dbReference type="InterPro" id="IPR005467">
    <property type="entry name" value="His_kinase_dom"/>
</dbReference>
<evidence type="ECO:0000259" key="16">
    <source>
        <dbReference type="PROSITE" id="PS50112"/>
    </source>
</evidence>
<feature type="region of interest" description="Disordered" evidence="14">
    <location>
        <begin position="27"/>
        <end position="58"/>
    </location>
</feature>
<dbReference type="GO" id="GO:0005886">
    <property type="term" value="C:plasma membrane"/>
    <property type="evidence" value="ECO:0007669"/>
    <property type="project" value="UniProtKB-SubCell"/>
</dbReference>